<keyword evidence="3" id="KW-1185">Reference proteome</keyword>
<dbReference type="Proteomes" id="UP000708148">
    <property type="component" value="Unassembled WGS sequence"/>
</dbReference>
<feature type="region of interest" description="Disordered" evidence="1">
    <location>
        <begin position="43"/>
        <end position="62"/>
    </location>
</feature>
<accession>A0A8S1J3K2</accession>
<comment type="caution">
    <text evidence="2">The sequence shown here is derived from an EMBL/GenBank/DDBJ whole genome shotgun (WGS) entry which is preliminary data.</text>
</comment>
<organism evidence="2 3">
    <name type="scientific">Ostreobium quekettii</name>
    <dbReference type="NCBI Taxonomy" id="121088"/>
    <lineage>
        <taxon>Eukaryota</taxon>
        <taxon>Viridiplantae</taxon>
        <taxon>Chlorophyta</taxon>
        <taxon>core chlorophytes</taxon>
        <taxon>Ulvophyceae</taxon>
        <taxon>TCBD clade</taxon>
        <taxon>Bryopsidales</taxon>
        <taxon>Ostreobineae</taxon>
        <taxon>Ostreobiaceae</taxon>
        <taxon>Ostreobium</taxon>
    </lineage>
</organism>
<gene>
    <name evidence="2" type="ORF">OSTQU699_LOCUS5939</name>
</gene>
<protein>
    <submittedName>
        <fullName evidence="2">Uncharacterized protein</fullName>
    </submittedName>
</protein>
<evidence type="ECO:0000313" key="2">
    <source>
        <dbReference type="EMBL" id="CAD7700580.1"/>
    </source>
</evidence>
<evidence type="ECO:0000256" key="1">
    <source>
        <dbReference type="SAM" id="MobiDB-lite"/>
    </source>
</evidence>
<proteinExistence type="predicted"/>
<sequence>SVDWMYAAEAYSESGRQLRIANAFKRLGRCPVHGSPAQWAAGLLADQPPDVRPEGGGETRRRRVGVEDGALGEVRAVMAAPHCRVCRKLAERLALFLELSGRETV</sequence>
<evidence type="ECO:0000313" key="3">
    <source>
        <dbReference type="Proteomes" id="UP000708148"/>
    </source>
</evidence>
<reference evidence="2" key="1">
    <citation type="submission" date="2020-12" db="EMBL/GenBank/DDBJ databases">
        <authorList>
            <person name="Iha C."/>
        </authorList>
    </citation>
    <scope>NUCLEOTIDE SEQUENCE</scope>
</reference>
<dbReference type="EMBL" id="CAJHUC010001302">
    <property type="protein sequence ID" value="CAD7700580.1"/>
    <property type="molecule type" value="Genomic_DNA"/>
</dbReference>
<name>A0A8S1J3K2_9CHLO</name>
<feature type="non-terminal residue" evidence="2">
    <location>
        <position position="1"/>
    </location>
</feature>
<feature type="compositionally biased region" description="Basic and acidic residues" evidence="1">
    <location>
        <begin position="49"/>
        <end position="59"/>
    </location>
</feature>
<dbReference type="AlphaFoldDB" id="A0A8S1J3K2"/>